<dbReference type="GO" id="GO:0005506">
    <property type="term" value="F:iron ion binding"/>
    <property type="evidence" value="ECO:0007669"/>
    <property type="project" value="InterPro"/>
</dbReference>
<reference evidence="10 11" key="1">
    <citation type="journal article" date="2016" name="Environ. Microbiol.">
        <title>Genomic resolution of a cold subsurface aquifer community provides metabolic insights for novel microbes adapted to high CO concentrations.</title>
        <authorList>
            <person name="Probst A.J."/>
            <person name="Castelle C.J."/>
            <person name="Singh A."/>
            <person name="Brown C.T."/>
            <person name="Anantharaman K."/>
            <person name="Sharon I."/>
            <person name="Hug L.A."/>
            <person name="Burstein D."/>
            <person name="Emerson J.B."/>
            <person name="Thomas B.C."/>
            <person name="Banfield J.F."/>
        </authorList>
    </citation>
    <scope>NUCLEOTIDE SEQUENCE [LARGE SCALE GENOMIC DNA]</scope>
    <source>
        <strain evidence="10">CG1_02_38_46</strain>
    </source>
</reference>
<dbReference type="InterPro" id="IPR045854">
    <property type="entry name" value="NO2/SO3_Rdtase_4Fe4S_sf"/>
</dbReference>
<dbReference type="AlphaFoldDB" id="A0A1J4S8C6"/>
<gene>
    <name evidence="7" type="primary">ispG</name>
    <name evidence="10" type="ORF">AUJ66_08620</name>
</gene>
<keyword evidence="2 7" id="KW-0479">Metal-binding</keyword>
<evidence type="ECO:0000256" key="6">
    <source>
        <dbReference type="ARBA" id="ARBA00023229"/>
    </source>
</evidence>
<dbReference type="GO" id="GO:0016114">
    <property type="term" value="P:terpenoid biosynthetic process"/>
    <property type="evidence" value="ECO:0007669"/>
    <property type="project" value="InterPro"/>
</dbReference>
<evidence type="ECO:0000256" key="2">
    <source>
        <dbReference type="ARBA" id="ARBA00022723"/>
    </source>
</evidence>
<dbReference type="Pfam" id="PF04551">
    <property type="entry name" value="GcpE"/>
    <property type="match status" value="1"/>
</dbReference>
<feature type="binding site" evidence="7">
    <location>
        <position position="328"/>
    </location>
    <ligand>
        <name>[4Fe-4S] cluster</name>
        <dbReference type="ChEBI" id="CHEBI:49883"/>
    </ligand>
</feature>
<dbReference type="Gene3D" id="3.20.20.20">
    <property type="entry name" value="Dihydropteroate synthase-like"/>
    <property type="match status" value="1"/>
</dbReference>
<comment type="catalytic activity">
    <reaction evidence="7">
        <text>(2E)-4-hydroxy-3-methylbut-2-enyl diphosphate + oxidized [flavodoxin] + H2O + 2 H(+) = 2-C-methyl-D-erythritol 2,4-cyclic diphosphate + reduced [flavodoxin]</text>
        <dbReference type="Rhea" id="RHEA:43604"/>
        <dbReference type="Rhea" id="RHEA-COMP:10622"/>
        <dbReference type="Rhea" id="RHEA-COMP:10623"/>
        <dbReference type="ChEBI" id="CHEBI:15377"/>
        <dbReference type="ChEBI" id="CHEBI:15378"/>
        <dbReference type="ChEBI" id="CHEBI:57618"/>
        <dbReference type="ChEBI" id="CHEBI:58210"/>
        <dbReference type="ChEBI" id="CHEBI:58483"/>
        <dbReference type="ChEBI" id="CHEBI:128753"/>
        <dbReference type="EC" id="1.17.7.3"/>
    </reaction>
</comment>
<name>A0A1J4S8C6_9BACT</name>
<dbReference type="PANTHER" id="PTHR30454">
    <property type="entry name" value="4-HYDROXY-3-METHYLBUT-2-EN-1-YL DIPHOSPHATE SYNTHASE"/>
    <property type="match status" value="1"/>
</dbReference>
<proteinExistence type="inferred from homology"/>
<keyword evidence="3 7" id="KW-0560">Oxidoreductase</keyword>
<dbReference type="HAMAP" id="MF_00159">
    <property type="entry name" value="IspG"/>
    <property type="match status" value="1"/>
</dbReference>
<feature type="domain" description="IspG C-terminal" evidence="9">
    <location>
        <begin position="274"/>
        <end position="376"/>
    </location>
</feature>
<dbReference type="InterPro" id="IPR004588">
    <property type="entry name" value="IspG_bac-typ"/>
</dbReference>
<evidence type="ECO:0000259" key="8">
    <source>
        <dbReference type="Pfam" id="PF04551"/>
    </source>
</evidence>
<dbReference type="EMBL" id="MNUO01000131">
    <property type="protein sequence ID" value="OIN95683.1"/>
    <property type="molecule type" value="Genomic_DNA"/>
</dbReference>
<evidence type="ECO:0000313" key="10">
    <source>
        <dbReference type="EMBL" id="OIN95683.1"/>
    </source>
</evidence>
<dbReference type="STRING" id="1817893.AUJ66_08620"/>
<feature type="binding site" evidence="7">
    <location>
        <position position="278"/>
    </location>
    <ligand>
        <name>[4Fe-4S] cluster</name>
        <dbReference type="ChEBI" id="CHEBI:49883"/>
    </ligand>
</feature>
<dbReference type="InterPro" id="IPR058579">
    <property type="entry name" value="IspG_C"/>
</dbReference>
<protein>
    <recommendedName>
        <fullName evidence="7">4-hydroxy-3-methylbut-2-en-1-yl diphosphate synthase (flavodoxin)</fullName>
        <ecNumber evidence="7">1.17.7.3</ecNumber>
    </recommendedName>
    <alternativeName>
        <fullName evidence="7">1-hydroxy-2-methyl-2-(E)-butenyl 4-diphosphate synthase</fullName>
    </alternativeName>
</protein>
<comment type="cofactor">
    <cofactor evidence="7">
        <name>[4Fe-4S] cluster</name>
        <dbReference type="ChEBI" id="CHEBI:49883"/>
    </cofactor>
    <text evidence="7">Binds 1 [4Fe-4S] cluster.</text>
</comment>
<dbReference type="GO" id="GO:0046429">
    <property type="term" value="F:4-hydroxy-3-methylbut-2-en-1-yl diphosphate synthase activity (ferredoxin)"/>
    <property type="evidence" value="ECO:0007669"/>
    <property type="project" value="UniProtKB-UniRule"/>
</dbReference>
<comment type="similarity">
    <text evidence="7">Belongs to the IspG family.</text>
</comment>
<dbReference type="Gene3D" id="3.30.413.10">
    <property type="entry name" value="Sulfite Reductase Hemoprotein, domain 1"/>
    <property type="match status" value="1"/>
</dbReference>
<feature type="binding site" evidence="7">
    <location>
        <position position="335"/>
    </location>
    <ligand>
        <name>[4Fe-4S] cluster</name>
        <dbReference type="ChEBI" id="CHEBI:49883"/>
    </ligand>
</feature>
<keyword evidence="4 7" id="KW-0408">Iron</keyword>
<sequence length="380" mass="41277">MKRRNTIKIWVGNVPIGGNAPISIQSMVKVPTSDIRKTVRQIRELKEAGCQIVRVAVPDLKSAQAISAIKKEINVPLVADIHFNYRLALVAIEHGVDKIRLNPGNIRRPDEIEIVVKESKRRKIPIRIGVNSGSIGSGAIHRTCSGRVNSASSAPMLHRGSLSGRMVDSALGYIRLFEKLKFNDIIISLKTPDIQSTIESYRLMAKEVDYPFHLGMTATGSLVPALIKSSLGIGTLLMGGIGDTIRVSLTGSPVEEVKAGHEILKILRLEPGIEIISCPTCGRCKVNLVKIVHDFEKSWNRSGTTPMVTSVCPDSALLSSLKVAIMGCEVNGPGEAKEADIGIAFSGKNALLFKKGKPVKKISDKDAAQILLNEVRRKIF</sequence>
<dbReference type="Pfam" id="PF26540">
    <property type="entry name" value="GcpE_C"/>
    <property type="match status" value="1"/>
</dbReference>
<feature type="domain" description="IspG TIM-barrel" evidence="8">
    <location>
        <begin position="6"/>
        <end position="260"/>
    </location>
</feature>
<accession>A0A1J4S8C6</accession>
<evidence type="ECO:0000256" key="5">
    <source>
        <dbReference type="ARBA" id="ARBA00023014"/>
    </source>
</evidence>
<evidence type="ECO:0000259" key="9">
    <source>
        <dbReference type="Pfam" id="PF26540"/>
    </source>
</evidence>
<dbReference type="SUPFAM" id="SSF56014">
    <property type="entry name" value="Nitrite and sulphite reductase 4Fe-4S domain-like"/>
    <property type="match status" value="1"/>
</dbReference>
<dbReference type="NCBIfam" id="TIGR00612">
    <property type="entry name" value="ispG_gcpE"/>
    <property type="match status" value="1"/>
</dbReference>
<dbReference type="UniPathway" id="UPA00056">
    <property type="reaction ID" value="UER00096"/>
</dbReference>
<evidence type="ECO:0000256" key="4">
    <source>
        <dbReference type="ARBA" id="ARBA00023004"/>
    </source>
</evidence>
<dbReference type="InterPro" id="IPR016425">
    <property type="entry name" value="IspG_bac"/>
</dbReference>
<dbReference type="PANTHER" id="PTHR30454:SF0">
    <property type="entry name" value="4-HYDROXY-3-METHYLBUT-2-EN-1-YL DIPHOSPHATE SYNTHASE (FERREDOXIN), CHLOROPLASTIC"/>
    <property type="match status" value="1"/>
</dbReference>
<comment type="function">
    <text evidence="7">Converts 2C-methyl-D-erythritol 2,4-cyclodiphosphate (ME-2,4cPP) into 1-hydroxy-2-methyl-2-(E)-butenyl 4-diphosphate.</text>
</comment>
<dbReference type="GO" id="GO:0019288">
    <property type="term" value="P:isopentenyl diphosphate biosynthetic process, methylerythritol 4-phosphate pathway"/>
    <property type="evidence" value="ECO:0007669"/>
    <property type="project" value="UniProtKB-UniRule"/>
</dbReference>
<comment type="pathway">
    <text evidence="7">Isoprenoid biosynthesis; isopentenyl diphosphate biosynthesis via DXP pathway; isopentenyl diphosphate from 1-deoxy-D-xylulose 5-phosphate: step 5/6.</text>
</comment>
<evidence type="ECO:0000256" key="1">
    <source>
        <dbReference type="ARBA" id="ARBA00022485"/>
    </source>
</evidence>
<feature type="binding site" evidence="7">
    <location>
        <position position="281"/>
    </location>
    <ligand>
        <name>[4Fe-4S] cluster</name>
        <dbReference type="ChEBI" id="CHEBI:49883"/>
    </ligand>
</feature>
<evidence type="ECO:0000313" key="11">
    <source>
        <dbReference type="Proteomes" id="UP000182278"/>
    </source>
</evidence>
<comment type="caution">
    <text evidence="10">The sequence shown here is derived from an EMBL/GenBank/DDBJ whole genome shotgun (WGS) entry which is preliminary data.</text>
</comment>
<evidence type="ECO:0000256" key="3">
    <source>
        <dbReference type="ARBA" id="ARBA00023002"/>
    </source>
</evidence>
<keyword evidence="6 7" id="KW-0414">Isoprene biosynthesis</keyword>
<dbReference type="GO" id="GO:0051539">
    <property type="term" value="F:4 iron, 4 sulfur cluster binding"/>
    <property type="evidence" value="ECO:0007669"/>
    <property type="project" value="UniProtKB-UniRule"/>
</dbReference>
<dbReference type="InterPro" id="IPR058578">
    <property type="entry name" value="IspG_TIM"/>
</dbReference>
<dbReference type="InterPro" id="IPR011005">
    <property type="entry name" value="Dihydropteroate_synth-like_sf"/>
</dbReference>
<dbReference type="GO" id="GO:0141197">
    <property type="term" value="F:4-hydroxy-3-methylbut-2-enyl-diphosphate synthase activity (flavodoxin)"/>
    <property type="evidence" value="ECO:0007669"/>
    <property type="project" value="UniProtKB-EC"/>
</dbReference>
<dbReference type="SUPFAM" id="SSF51717">
    <property type="entry name" value="Dihydropteroate synthetase-like"/>
    <property type="match status" value="1"/>
</dbReference>
<dbReference type="EC" id="1.17.7.3" evidence="7"/>
<keyword evidence="1 7" id="KW-0004">4Fe-4S</keyword>
<dbReference type="PIRSF" id="PIRSF004640">
    <property type="entry name" value="IspG"/>
    <property type="match status" value="1"/>
</dbReference>
<organism evidence="10 11">
    <name type="scientific">Candidatus Desantisbacteria bacterium CG1_02_38_46</name>
    <dbReference type="NCBI Taxonomy" id="1817893"/>
    <lineage>
        <taxon>Bacteria</taxon>
        <taxon>Candidatus Desantisiibacteriota</taxon>
    </lineage>
</organism>
<evidence type="ECO:0000256" key="7">
    <source>
        <dbReference type="HAMAP-Rule" id="MF_00159"/>
    </source>
</evidence>
<keyword evidence="5 7" id="KW-0411">Iron-sulfur</keyword>
<dbReference type="Proteomes" id="UP000182278">
    <property type="component" value="Unassembled WGS sequence"/>
</dbReference>
<dbReference type="NCBIfam" id="NF001540">
    <property type="entry name" value="PRK00366.1"/>
    <property type="match status" value="1"/>
</dbReference>